<dbReference type="CDD" id="cd22157">
    <property type="entry name" value="F-box_AtFBW1-like"/>
    <property type="match status" value="1"/>
</dbReference>
<name>A0A0E0LGK0_ORYPU</name>
<dbReference type="Gene3D" id="1.20.1280.50">
    <property type="match status" value="1"/>
</dbReference>
<dbReference type="PROSITE" id="PS50181">
    <property type="entry name" value="FBOX"/>
    <property type="match status" value="1"/>
</dbReference>
<dbReference type="PANTHER" id="PTHR32133:SF366">
    <property type="entry name" value="OS07G0122900 PROTEIN"/>
    <property type="match status" value="1"/>
</dbReference>
<reference evidence="3" key="2">
    <citation type="submission" date="2018-05" db="EMBL/GenBank/DDBJ databases">
        <title>OpunRS2 (Oryza punctata Reference Sequence Version 2).</title>
        <authorList>
            <person name="Zhang J."/>
            <person name="Kudrna D."/>
            <person name="Lee S."/>
            <person name="Talag J."/>
            <person name="Welchert J."/>
            <person name="Wing R.A."/>
        </authorList>
    </citation>
    <scope>NUCLEOTIDE SEQUENCE [LARGE SCALE GENOMIC DNA]</scope>
</reference>
<evidence type="ECO:0000313" key="3">
    <source>
        <dbReference type="EnsemblPlants" id="OPUNC07G01550.1"/>
    </source>
</evidence>
<keyword evidence="4" id="KW-1185">Reference proteome</keyword>
<reference evidence="3" key="1">
    <citation type="submission" date="2015-04" db="UniProtKB">
        <authorList>
            <consortium name="EnsemblPlants"/>
        </authorList>
    </citation>
    <scope>IDENTIFICATION</scope>
</reference>
<dbReference type="SMART" id="SM00256">
    <property type="entry name" value="FBOX"/>
    <property type="match status" value="2"/>
</dbReference>
<dbReference type="InterPro" id="IPR056594">
    <property type="entry name" value="AT5G49610-like_b-prop"/>
</dbReference>
<dbReference type="EnsemblPlants" id="OPUNC07G01550.1">
    <property type="protein sequence ID" value="OPUNC07G01550.1"/>
    <property type="gene ID" value="OPUNC07G01550"/>
</dbReference>
<dbReference type="Gramene" id="OPUNC07G01550.1">
    <property type="protein sequence ID" value="OPUNC07G01550.1"/>
    <property type="gene ID" value="OPUNC07G01550"/>
</dbReference>
<dbReference type="SUPFAM" id="SSF81383">
    <property type="entry name" value="F-box domain"/>
    <property type="match status" value="2"/>
</dbReference>
<dbReference type="Pfam" id="PF00646">
    <property type="entry name" value="F-box"/>
    <property type="match status" value="2"/>
</dbReference>
<protein>
    <recommendedName>
        <fullName evidence="2">F-box domain-containing protein</fullName>
    </recommendedName>
</protein>
<dbReference type="PANTHER" id="PTHR32133">
    <property type="entry name" value="OS07G0120400 PROTEIN"/>
    <property type="match status" value="1"/>
</dbReference>
<dbReference type="InterPro" id="IPR036047">
    <property type="entry name" value="F-box-like_dom_sf"/>
</dbReference>
<feature type="compositionally biased region" description="Polar residues" evidence="1">
    <location>
        <begin position="815"/>
        <end position="825"/>
    </location>
</feature>
<dbReference type="Pfam" id="PF23635">
    <property type="entry name" value="Beta-prop_AT5G49610-like"/>
    <property type="match status" value="1"/>
</dbReference>
<evidence type="ECO:0000256" key="1">
    <source>
        <dbReference type="SAM" id="MobiDB-lite"/>
    </source>
</evidence>
<feature type="region of interest" description="Disordered" evidence="1">
    <location>
        <begin position="793"/>
        <end position="832"/>
    </location>
</feature>
<dbReference type="AlphaFoldDB" id="A0A0E0LGK0"/>
<evidence type="ECO:0000313" key="4">
    <source>
        <dbReference type="Proteomes" id="UP000026962"/>
    </source>
</evidence>
<dbReference type="Proteomes" id="UP000026962">
    <property type="component" value="Chromosome 7"/>
</dbReference>
<sequence length="832" mass="92641">MTESTSLTMCAAAANTTVSSLGAASSSNSNLMDLPEDVVYEILARLPADPKLLMRLSLVCKEWKRIFSDPAFICRYRKLNRPPLLGFFVNDYSAGEVGDAAIFVAATTYFRPAREVFPPHAIVIDGRHGMLLLYDIEGDNLLVWNPITSAQFIRIPFPINPRGRHWTSSVLCWIPHCDHKQCQGESFQVVLISSARDRDCTTAAFYLSDDSAWEKHIHVHERLDLDQKISVVIGEHVYIPTIDSCSILEVGLRSKKMKIIMSPPPPLGKYTWSSTMLMTAEGGDHLRFTWVDKYTMYFWDWEGGSTTWSPRGAIKLENIPPINTVSAHPIGFLRGAILIEVAGHIFMVNIRTQETEEIFRGHGLSPEFRMTVPYHAYYAPGNYNHCGGAGAAGVDGLTDDLVAEILLRLRPSEPACLVRTLTVCKPWHRLLTDPVFLRSYRDFHGAPPLLGFLHNVVGGDHRRENRFVPVTASPVSPPDIRCPSWVALDCRHGRALLEEFPFSADFTVWHPMTGRRRRLSRPNLPYFKSSTAAVLCSAAECNHLDCRRGGPFLVVVVGIDESEQQNSWPWATVYSSDSDSWSPTTFDYHNLNNLNLTPNCDIDRKPAALVGDALHFALAEGSGILKYNMGECSLSRIHPPVVYKGVIVVMAMKGNQLGLAGMEGSILSMWSSDVSLDGGVRWEKNRVFKLESLLPSIDCTDPVKCELAEPAPIGFVDGADIVFVRTDAGVFMIELKPMCVRKVCEREYFKAVFPYTSFYTPGVHLQQNLVQGLKAETERKLFDTVLKNLEDADAVSSPSSSSPMKTKTKGPPWQSWWSQPGTAQSAAAVENE</sequence>
<feature type="domain" description="F-box" evidence="2">
    <location>
        <begin position="28"/>
        <end position="79"/>
    </location>
</feature>
<organism evidence="3">
    <name type="scientific">Oryza punctata</name>
    <name type="common">Red rice</name>
    <dbReference type="NCBI Taxonomy" id="4537"/>
    <lineage>
        <taxon>Eukaryota</taxon>
        <taxon>Viridiplantae</taxon>
        <taxon>Streptophyta</taxon>
        <taxon>Embryophyta</taxon>
        <taxon>Tracheophyta</taxon>
        <taxon>Spermatophyta</taxon>
        <taxon>Magnoliopsida</taxon>
        <taxon>Liliopsida</taxon>
        <taxon>Poales</taxon>
        <taxon>Poaceae</taxon>
        <taxon>BOP clade</taxon>
        <taxon>Oryzoideae</taxon>
        <taxon>Oryzeae</taxon>
        <taxon>Oryzinae</taxon>
        <taxon>Oryza</taxon>
    </lineage>
</organism>
<accession>A0A0E0LGK0</accession>
<proteinExistence type="predicted"/>
<dbReference type="InterPro" id="IPR001810">
    <property type="entry name" value="F-box_dom"/>
</dbReference>
<evidence type="ECO:0000259" key="2">
    <source>
        <dbReference type="PROSITE" id="PS50181"/>
    </source>
</evidence>